<protein>
    <submittedName>
        <fullName evidence="1">Uncharacterized protein</fullName>
    </submittedName>
</protein>
<sequence length="198" mass="21791">MMGISSFHVSAKLVAAILGSIRQCPQPTQRPRAHISPEQQTDKTPDVQQYKLSRAIPSADHIGNVDIILQIFLWPLIDSWILPGIAPASAIAPAVPTTQEKEASIRVNANIECLDSERVGIICNSKFFLCLQLTSKQGFSSDQSYSLPTTSVARRAFFECLASVYYIFGILEAATANATRGAQSLRSIQWYLKHREVG</sequence>
<gene>
    <name evidence="1" type="ORF">MLD38_018539</name>
</gene>
<dbReference type="Proteomes" id="UP001057402">
    <property type="component" value="Chromosome 5"/>
</dbReference>
<accession>A0ACB9QV77</accession>
<proteinExistence type="predicted"/>
<evidence type="ECO:0000313" key="1">
    <source>
        <dbReference type="EMBL" id="KAI4370163.1"/>
    </source>
</evidence>
<organism evidence="1 2">
    <name type="scientific">Melastoma candidum</name>
    <dbReference type="NCBI Taxonomy" id="119954"/>
    <lineage>
        <taxon>Eukaryota</taxon>
        <taxon>Viridiplantae</taxon>
        <taxon>Streptophyta</taxon>
        <taxon>Embryophyta</taxon>
        <taxon>Tracheophyta</taxon>
        <taxon>Spermatophyta</taxon>
        <taxon>Magnoliopsida</taxon>
        <taxon>eudicotyledons</taxon>
        <taxon>Gunneridae</taxon>
        <taxon>Pentapetalae</taxon>
        <taxon>rosids</taxon>
        <taxon>malvids</taxon>
        <taxon>Myrtales</taxon>
        <taxon>Melastomataceae</taxon>
        <taxon>Melastomatoideae</taxon>
        <taxon>Melastomateae</taxon>
        <taxon>Melastoma</taxon>
    </lineage>
</organism>
<name>A0ACB9QV77_9MYRT</name>
<keyword evidence="2" id="KW-1185">Reference proteome</keyword>
<reference evidence="2" key="1">
    <citation type="journal article" date="2023" name="Front. Plant Sci.">
        <title>Chromosomal-level genome assembly of Melastoma candidum provides insights into trichome evolution.</title>
        <authorList>
            <person name="Zhong Y."/>
            <person name="Wu W."/>
            <person name="Sun C."/>
            <person name="Zou P."/>
            <person name="Liu Y."/>
            <person name="Dai S."/>
            <person name="Zhou R."/>
        </authorList>
    </citation>
    <scope>NUCLEOTIDE SEQUENCE [LARGE SCALE GENOMIC DNA]</scope>
</reference>
<evidence type="ECO:0000313" key="2">
    <source>
        <dbReference type="Proteomes" id="UP001057402"/>
    </source>
</evidence>
<dbReference type="EMBL" id="CM042884">
    <property type="protein sequence ID" value="KAI4370163.1"/>
    <property type="molecule type" value="Genomic_DNA"/>
</dbReference>
<comment type="caution">
    <text evidence="1">The sequence shown here is derived from an EMBL/GenBank/DDBJ whole genome shotgun (WGS) entry which is preliminary data.</text>
</comment>